<protein>
    <submittedName>
        <fullName evidence="1">Uncharacterized protein</fullName>
    </submittedName>
</protein>
<gene>
    <name evidence="1" type="ORF">ACFSJU_14815</name>
</gene>
<proteinExistence type="predicted"/>
<comment type="caution">
    <text evidence="1">The sequence shown here is derived from an EMBL/GenBank/DDBJ whole genome shotgun (WGS) entry which is preliminary data.</text>
</comment>
<dbReference type="RefSeq" id="WP_255900452.1">
    <property type="nucleotide sequence ID" value="NZ_JAFMZO010000002.1"/>
</dbReference>
<reference evidence="2" key="1">
    <citation type="journal article" date="2019" name="Int. J. Syst. Evol. Microbiol.">
        <title>The Global Catalogue of Microorganisms (GCM) 10K type strain sequencing project: providing services to taxonomists for standard genome sequencing and annotation.</title>
        <authorList>
            <consortium name="The Broad Institute Genomics Platform"/>
            <consortium name="The Broad Institute Genome Sequencing Center for Infectious Disease"/>
            <person name="Wu L."/>
            <person name="Ma J."/>
        </authorList>
    </citation>
    <scope>NUCLEOTIDE SEQUENCE [LARGE SCALE GENOMIC DNA]</scope>
    <source>
        <strain evidence="2">KCTC 42217</strain>
    </source>
</reference>
<accession>A0ABW4ZP64</accession>
<keyword evidence="2" id="KW-1185">Reference proteome</keyword>
<name>A0ABW4ZP64_9SPHI</name>
<organism evidence="1 2">
    <name type="scientific">Paradesertivirga mongoliensis</name>
    <dbReference type="NCBI Taxonomy" id="2100740"/>
    <lineage>
        <taxon>Bacteria</taxon>
        <taxon>Pseudomonadati</taxon>
        <taxon>Bacteroidota</taxon>
        <taxon>Sphingobacteriia</taxon>
        <taxon>Sphingobacteriales</taxon>
        <taxon>Sphingobacteriaceae</taxon>
        <taxon>Paradesertivirga</taxon>
    </lineage>
</organism>
<evidence type="ECO:0000313" key="1">
    <source>
        <dbReference type="EMBL" id="MFD2163679.1"/>
    </source>
</evidence>
<dbReference type="EMBL" id="JBHUHZ010000002">
    <property type="protein sequence ID" value="MFD2163679.1"/>
    <property type="molecule type" value="Genomic_DNA"/>
</dbReference>
<evidence type="ECO:0000313" key="2">
    <source>
        <dbReference type="Proteomes" id="UP001597387"/>
    </source>
</evidence>
<sequence>MQDINAWLHSERDFTKGAELYQKYGTNSFFRTLLKAGPTPYNVKKLGEELEGLAPGTPASVEAQAERLKVKGEGEAPKEEVKVNIRINGKQKSAISETQRAADMRKYLALKAERDKILLQIDNNKFLLNYESNQVVLHQTAKQLLKLWDKKQELWMLIDYYDEHGCFEVVEVVPEKSREEKMQLIYQCISRANSRLKKPGYKDREKTLKLIEEKRKELEVLKGGEG</sequence>
<dbReference type="Proteomes" id="UP001597387">
    <property type="component" value="Unassembled WGS sequence"/>
</dbReference>